<organism evidence="3 4">
    <name type="scientific">Artemisia annua</name>
    <name type="common">Sweet wormwood</name>
    <dbReference type="NCBI Taxonomy" id="35608"/>
    <lineage>
        <taxon>Eukaryota</taxon>
        <taxon>Viridiplantae</taxon>
        <taxon>Streptophyta</taxon>
        <taxon>Embryophyta</taxon>
        <taxon>Tracheophyta</taxon>
        <taxon>Spermatophyta</taxon>
        <taxon>Magnoliopsida</taxon>
        <taxon>eudicotyledons</taxon>
        <taxon>Gunneridae</taxon>
        <taxon>Pentapetalae</taxon>
        <taxon>asterids</taxon>
        <taxon>campanulids</taxon>
        <taxon>Asterales</taxon>
        <taxon>Asteraceae</taxon>
        <taxon>Asteroideae</taxon>
        <taxon>Anthemideae</taxon>
        <taxon>Artemisiinae</taxon>
        <taxon>Artemisia</taxon>
    </lineage>
</organism>
<gene>
    <name evidence="3" type="ORF">CTI12_AA566540</name>
</gene>
<keyword evidence="4" id="KW-1185">Reference proteome</keyword>
<feature type="region of interest" description="Disordered" evidence="1">
    <location>
        <begin position="321"/>
        <end position="365"/>
    </location>
</feature>
<comment type="caution">
    <text evidence="3">The sequence shown here is derived from an EMBL/GenBank/DDBJ whole genome shotgun (WGS) entry which is preliminary data.</text>
</comment>
<dbReference type="PANTHER" id="PTHR33223:SF10">
    <property type="entry name" value="AMINOTRANSFERASE-LIKE PLANT MOBILE DOMAIN-CONTAINING PROTEIN"/>
    <property type="match status" value="1"/>
</dbReference>
<name>A0A2U1KTB5_ARTAN</name>
<reference evidence="3 4" key="1">
    <citation type="journal article" date="2018" name="Mol. Plant">
        <title>The genome of Artemisia annua provides insight into the evolution of Asteraceae family and artemisinin biosynthesis.</title>
        <authorList>
            <person name="Shen Q."/>
            <person name="Zhang L."/>
            <person name="Liao Z."/>
            <person name="Wang S."/>
            <person name="Yan T."/>
            <person name="Shi P."/>
            <person name="Liu M."/>
            <person name="Fu X."/>
            <person name="Pan Q."/>
            <person name="Wang Y."/>
            <person name="Lv Z."/>
            <person name="Lu X."/>
            <person name="Zhang F."/>
            <person name="Jiang W."/>
            <person name="Ma Y."/>
            <person name="Chen M."/>
            <person name="Hao X."/>
            <person name="Li L."/>
            <person name="Tang Y."/>
            <person name="Lv G."/>
            <person name="Zhou Y."/>
            <person name="Sun X."/>
            <person name="Brodelius P.E."/>
            <person name="Rose J.K.C."/>
            <person name="Tang K."/>
        </authorList>
    </citation>
    <scope>NUCLEOTIDE SEQUENCE [LARGE SCALE GENOMIC DNA]</scope>
    <source>
        <strain evidence="4">cv. Huhao1</strain>
        <tissue evidence="3">Leaf</tissue>
    </source>
</reference>
<evidence type="ECO:0000313" key="4">
    <source>
        <dbReference type="Proteomes" id="UP000245207"/>
    </source>
</evidence>
<dbReference type="Proteomes" id="UP000245207">
    <property type="component" value="Unassembled WGS sequence"/>
</dbReference>
<dbReference type="InterPro" id="IPR005162">
    <property type="entry name" value="Retrotrans_gag_dom"/>
</dbReference>
<evidence type="ECO:0000259" key="2">
    <source>
        <dbReference type="Pfam" id="PF03732"/>
    </source>
</evidence>
<feature type="region of interest" description="Disordered" evidence="1">
    <location>
        <begin position="92"/>
        <end position="127"/>
    </location>
</feature>
<feature type="compositionally biased region" description="Polar residues" evidence="1">
    <location>
        <begin position="103"/>
        <end position="118"/>
    </location>
</feature>
<feature type="domain" description="Retrotransposon gag" evidence="2">
    <location>
        <begin position="192"/>
        <end position="284"/>
    </location>
</feature>
<dbReference type="OrthoDB" id="912280at2759"/>
<dbReference type="PANTHER" id="PTHR33223">
    <property type="entry name" value="CCHC-TYPE DOMAIN-CONTAINING PROTEIN"/>
    <property type="match status" value="1"/>
</dbReference>
<dbReference type="EMBL" id="PKPP01014152">
    <property type="protein sequence ID" value="PWA39994.1"/>
    <property type="molecule type" value="Genomic_DNA"/>
</dbReference>
<feature type="compositionally biased region" description="Polar residues" evidence="1">
    <location>
        <begin position="34"/>
        <end position="44"/>
    </location>
</feature>
<dbReference type="AlphaFoldDB" id="A0A2U1KTB5"/>
<evidence type="ECO:0000313" key="3">
    <source>
        <dbReference type="EMBL" id="PWA39994.1"/>
    </source>
</evidence>
<proteinExistence type="predicted"/>
<protein>
    <submittedName>
        <fullName evidence="3">Gag protein</fullName>
    </submittedName>
</protein>
<feature type="region of interest" description="Disordered" evidence="1">
    <location>
        <begin position="1"/>
        <end position="48"/>
    </location>
</feature>
<accession>A0A2U1KTB5</accession>
<dbReference type="Pfam" id="PF03732">
    <property type="entry name" value="Retrotrans_gag"/>
    <property type="match status" value="1"/>
</dbReference>
<evidence type="ECO:0000256" key="1">
    <source>
        <dbReference type="SAM" id="MobiDB-lite"/>
    </source>
</evidence>
<sequence length="387" mass="43941">MAGETPPTVPTKTSEAEPTGPNPKEPPVGVNIFDPTTENHTPDQASEDMPGDLVMQFVVQNFEQINAMGNPTSVYNNDDPPVIEQWLSDLEGSPEDAVRQAPEETTLQAKPSKKNQSTTEDHNGFPKKRYVNSADFYEPFTFTETHKNVHNLVASPFIARIRDYDMPDGLKVPTNRKAYDDVHKLPKLAWCRFFHITLSGAAQFWYGNLPPGSINGFHELRDKFRANFLQQRRFQKTQAEILGIRQRSDESLRDYLGRFGKEMLHMTDRSDGMMTGAFISGLRPGRLFKDLIARPPASMEDLFTQAHNFIWADESNAENRLQDGKWGTNDGRHTQNYRDTSKKHKERHVACSTTRPNERSSMHKPTFTPLIKSRAEIYATSEGKSVL</sequence>